<dbReference type="Proteomes" id="UP001529510">
    <property type="component" value="Unassembled WGS sequence"/>
</dbReference>
<keyword evidence="2" id="KW-1185">Reference proteome</keyword>
<sequence length="54" mass="6318">HNRTQVQWQILLDEAFHLEDVAKNETSTTHQFVHSFPSAESPGWISKYLYTPTM</sequence>
<dbReference type="Pfam" id="PF04791">
    <property type="entry name" value="LMBR1"/>
    <property type="match status" value="1"/>
</dbReference>
<accession>A0ABD0R8Z3</accession>
<evidence type="ECO:0000313" key="1">
    <source>
        <dbReference type="EMBL" id="KAL0194105.1"/>
    </source>
</evidence>
<feature type="non-terminal residue" evidence="1">
    <location>
        <position position="1"/>
    </location>
</feature>
<dbReference type="AlphaFoldDB" id="A0ABD0R8Z3"/>
<name>A0ABD0R8Z3_CIRMR</name>
<proteinExistence type="predicted"/>
<dbReference type="InterPro" id="IPR006876">
    <property type="entry name" value="LMBR1-like_membr_prot"/>
</dbReference>
<organism evidence="1 2">
    <name type="scientific">Cirrhinus mrigala</name>
    <name type="common">Mrigala</name>
    <dbReference type="NCBI Taxonomy" id="683832"/>
    <lineage>
        <taxon>Eukaryota</taxon>
        <taxon>Metazoa</taxon>
        <taxon>Chordata</taxon>
        <taxon>Craniata</taxon>
        <taxon>Vertebrata</taxon>
        <taxon>Euteleostomi</taxon>
        <taxon>Actinopterygii</taxon>
        <taxon>Neopterygii</taxon>
        <taxon>Teleostei</taxon>
        <taxon>Ostariophysi</taxon>
        <taxon>Cypriniformes</taxon>
        <taxon>Cyprinidae</taxon>
        <taxon>Labeoninae</taxon>
        <taxon>Labeonini</taxon>
        <taxon>Cirrhinus</taxon>
    </lineage>
</organism>
<evidence type="ECO:0000313" key="2">
    <source>
        <dbReference type="Proteomes" id="UP001529510"/>
    </source>
</evidence>
<comment type="caution">
    <text evidence="1">The sequence shown here is derived from an EMBL/GenBank/DDBJ whole genome shotgun (WGS) entry which is preliminary data.</text>
</comment>
<protein>
    <submittedName>
        <fullName evidence="1">Uncharacterized protein</fullName>
    </submittedName>
</protein>
<reference evidence="1 2" key="1">
    <citation type="submission" date="2024-05" db="EMBL/GenBank/DDBJ databases">
        <title>Genome sequencing and assembly of Indian major carp, Cirrhinus mrigala (Hamilton, 1822).</title>
        <authorList>
            <person name="Mohindra V."/>
            <person name="Chowdhury L.M."/>
            <person name="Lal K."/>
            <person name="Jena J.K."/>
        </authorList>
    </citation>
    <scope>NUCLEOTIDE SEQUENCE [LARGE SCALE GENOMIC DNA]</scope>
    <source>
        <strain evidence="1">CM1030</strain>
        <tissue evidence="1">Blood</tissue>
    </source>
</reference>
<gene>
    <name evidence="1" type="ORF">M9458_012401</name>
</gene>
<feature type="non-terminal residue" evidence="1">
    <location>
        <position position="54"/>
    </location>
</feature>
<dbReference type="EMBL" id="JAMKFB020000005">
    <property type="protein sequence ID" value="KAL0194105.1"/>
    <property type="molecule type" value="Genomic_DNA"/>
</dbReference>